<dbReference type="EMBL" id="BMQG01000003">
    <property type="protein sequence ID" value="GGM37707.1"/>
    <property type="molecule type" value="Genomic_DNA"/>
</dbReference>
<proteinExistence type="predicted"/>
<dbReference type="InterPro" id="IPR043128">
    <property type="entry name" value="Rev_trsase/Diguanyl_cyclase"/>
</dbReference>
<dbReference type="RefSeq" id="WP_110833211.1">
    <property type="nucleotide sequence ID" value="NZ_BMQG01000003.1"/>
</dbReference>
<evidence type="ECO:0008006" key="7">
    <source>
        <dbReference type="Google" id="ProtNLM"/>
    </source>
</evidence>
<dbReference type="PANTHER" id="PTHR33121:SF70">
    <property type="entry name" value="SIGNALING PROTEIN YKOW"/>
    <property type="match status" value="1"/>
</dbReference>
<dbReference type="SUPFAM" id="SSF141868">
    <property type="entry name" value="EAL domain-like"/>
    <property type="match status" value="1"/>
</dbReference>
<sequence>MTRRWRPQDSLARSLRLQALALLAALLVPLGLILLVLLPNFMNGKFVAIEREQVQQFSDIARTNLQTEQSRVGLFVLNFSLWSETFDYAAGRNPRYLSANLVPGTFIGGKVDYWGVTAPGGRLLSAATLSGNRVVDARGIVQDFLRALPTPLPDDGASGVVRRGPLAYIVAARPITRDDGTGRGGTMLLARTLTPQVLRDITYQGRVFTAALHLDPVPATQVDFLDGRVRAISPLTAPSGPSQLALELSIPRAVHAAGLLGAQQLRLIMLLTTLAAVASFTLFLNRRVLNVLEGYKRDTQRITRDPTHRLDARDRSELGVLARTINGLLDHLNLREQQLRERSQRDELTGAFTRSGLLERLAHTPVRSVLILEVPRLQELSGLYGSGTVDTLLRELAGRLHEFGPQHLVARLSSSGLALITTGADSPDPAGILRELERPMTLNDNDVPLKFTAGYVESPYAVPTATLLRQASIALQHALDEREHIGIFNEDMLRRSQYGHLLEASLQGAEQRGELSLLYQPIQDLRTGRWVALEALMRWTHPSLGSVPPGTFIPVAERAGLITALGDWALRRALQDARTAQHIAPLRVNVNVSPIQLLSPDFAQRVLDILREQDAPASTLTLEVTESSVMQNVDLACRHLERLREAGIHIALDDFGSGHSSLGLLADLPFDTVKLDRSFLRDSARGGTRGALLGSSVRLAHDLGLRTVAEGVEDEDMLQLLTHYDCDAAQGYHIARPERLEEVLGRLQALRPR</sequence>
<dbReference type="SMART" id="SM00267">
    <property type="entry name" value="GGDEF"/>
    <property type="match status" value="1"/>
</dbReference>
<dbReference type="GO" id="GO:0071111">
    <property type="term" value="F:cyclic-guanylate-specific phosphodiesterase activity"/>
    <property type="evidence" value="ECO:0007669"/>
    <property type="project" value="InterPro"/>
</dbReference>
<dbReference type="InterPro" id="IPR001633">
    <property type="entry name" value="EAL_dom"/>
</dbReference>
<dbReference type="InterPro" id="IPR007892">
    <property type="entry name" value="CHASE4"/>
</dbReference>
<dbReference type="Gene3D" id="3.20.20.450">
    <property type="entry name" value="EAL domain"/>
    <property type="match status" value="1"/>
</dbReference>
<dbReference type="GO" id="GO:0016020">
    <property type="term" value="C:membrane"/>
    <property type="evidence" value="ECO:0007669"/>
    <property type="project" value="InterPro"/>
</dbReference>
<dbReference type="PROSITE" id="PS50883">
    <property type="entry name" value="EAL"/>
    <property type="match status" value="1"/>
</dbReference>
<dbReference type="Pfam" id="PF00990">
    <property type="entry name" value="GGDEF"/>
    <property type="match status" value="1"/>
</dbReference>
<evidence type="ECO:0000259" key="3">
    <source>
        <dbReference type="PROSITE" id="PS50885"/>
    </source>
</evidence>
<dbReference type="InterPro" id="IPR050706">
    <property type="entry name" value="Cyclic-di-GMP_PDE-like"/>
</dbReference>
<organism evidence="5 6">
    <name type="scientific">Deinococcus arenae</name>
    <dbReference type="NCBI Taxonomy" id="1452751"/>
    <lineage>
        <taxon>Bacteria</taxon>
        <taxon>Thermotogati</taxon>
        <taxon>Deinococcota</taxon>
        <taxon>Deinococci</taxon>
        <taxon>Deinococcales</taxon>
        <taxon>Deinococcaceae</taxon>
        <taxon>Deinococcus</taxon>
    </lineage>
</organism>
<evidence type="ECO:0000259" key="4">
    <source>
        <dbReference type="PROSITE" id="PS50887"/>
    </source>
</evidence>
<dbReference type="InterPro" id="IPR000160">
    <property type="entry name" value="GGDEF_dom"/>
</dbReference>
<dbReference type="Gene3D" id="3.30.70.270">
    <property type="match status" value="1"/>
</dbReference>
<keyword evidence="1" id="KW-1133">Transmembrane helix</keyword>
<dbReference type="AlphaFoldDB" id="A0A8H9GMU9"/>
<dbReference type="Gene3D" id="6.10.340.10">
    <property type="match status" value="1"/>
</dbReference>
<feature type="transmembrane region" description="Helical" evidence="1">
    <location>
        <begin position="20"/>
        <end position="41"/>
    </location>
</feature>
<dbReference type="PANTHER" id="PTHR33121">
    <property type="entry name" value="CYCLIC DI-GMP PHOSPHODIESTERASE PDEF"/>
    <property type="match status" value="1"/>
</dbReference>
<dbReference type="SMART" id="SM00052">
    <property type="entry name" value="EAL"/>
    <property type="match status" value="1"/>
</dbReference>
<comment type="caution">
    <text evidence="5">The sequence shown here is derived from an EMBL/GenBank/DDBJ whole genome shotgun (WGS) entry which is preliminary data.</text>
</comment>
<keyword evidence="1" id="KW-0812">Transmembrane</keyword>
<dbReference type="SUPFAM" id="SSF55073">
    <property type="entry name" value="Nucleotide cyclase"/>
    <property type="match status" value="1"/>
</dbReference>
<keyword evidence="6" id="KW-1185">Reference proteome</keyword>
<dbReference type="GO" id="GO:0007165">
    <property type="term" value="P:signal transduction"/>
    <property type="evidence" value="ECO:0007669"/>
    <property type="project" value="InterPro"/>
</dbReference>
<accession>A0A8H9GMU9</accession>
<feature type="domain" description="GGDEF" evidence="4">
    <location>
        <begin position="365"/>
        <end position="490"/>
    </location>
</feature>
<keyword evidence="1" id="KW-0472">Membrane</keyword>
<reference evidence="6" key="1">
    <citation type="journal article" date="2019" name="Int. J. Syst. Evol. Microbiol.">
        <title>The Global Catalogue of Microorganisms (GCM) 10K type strain sequencing project: providing services to taxonomists for standard genome sequencing and annotation.</title>
        <authorList>
            <consortium name="The Broad Institute Genomics Platform"/>
            <consortium name="The Broad Institute Genome Sequencing Center for Infectious Disease"/>
            <person name="Wu L."/>
            <person name="Ma J."/>
        </authorList>
    </citation>
    <scope>NUCLEOTIDE SEQUENCE [LARGE SCALE GENOMIC DNA]</scope>
    <source>
        <strain evidence="6">JCM 31047</strain>
    </source>
</reference>
<feature type="domain" description="HAMP" evidence="3">
    <location>
        <begin position="286"/>
        <end position="337"/>
    </location>
</feature>
<name>A0A8H9GMU9_9DEIO</name>
<dbReference type="CDD" id="cd01948">
    <property type="entry name" value="EAL"/>
    <property type="match status" value="1"/>
</dbReference>
<dbReference type="Proteomes" id="UP000600547">
    <property type="component" value="Unassembled WGS sequence"/>
</dbReference>
<dbReference type="SMART" id="SM00304">
    <property type="entry name" value="HAMP"/>
    <property type="match status" value="1"/>
</dbReference>
<dbReference type="PROSITE" id="PS50887">
    <property type="entry name" value="GGDEF"/>
    <property type="match status" value="1"/>
</dbReference>
<gene>
    <name evidence="5" type="ORF">GCM10008956_12590</name>
</gene>
<dbReference type="Pfam" id="PF05228">
    <property type="entry name" value="CHASE4"/>
    <property type="match status" value="1"/>
</dbReference>
<dbReference type="InterPro" id="IPR003660">
    <property type="entry name" value="HAMP_dom"/>
</dbReference>
<dbReference type="InterPro" id="IPR035919">
    <property type="entry name" value="EAL_sf"/>
</dbReference>
<protein>
    <recommendedName>
        <fullName evidence="7">Diguanylate cyclase/phosphodiesterase</fullName>
    </recommendedName>
</protein>
<dbReference type="PROSITE" id="PS50885">
    <property type="entry name" value="HAMP"/>
    <property type="match status" value="1"/>
</dbReference>
<dbReference type="InterPro" id="IPR029787">
    <property type="entry name" value="Nucleotide_cyclase"/>
</dbReference>
<evidence type="ECO:0000259" key="2">
    <source>
        <dbReference type="PROSITE" id="PS50883"/>
    </source>
</evidence>
<dbReference type="Pfam" id="PF00563">
    <property type="entry name" value="EAL"/>
    <property type="match status" value="1"/>
</dbReference>
<evidence type="ECO:0000313" key="6">
    <source>
        <dbReference type="Proteomes" id="UP000600547"/>
    </source>
</evidence>
<evidence type="ECO:0000313" key="5">
    <source>
        <dbReference type="EMBL" id="GGM37707.1"/>
    </source>
</evidence>
<evidence type="ECO:0000256" key="1">
    <source>
        <dbReference type="SAM" id="Phobius"/>
    </source>
</evidence>
<feature type="domain" description="EAL" evidence="2">
    <location>
        <begin position="499"/>
        <end position="751"/>
    </location>
</feature>